<dbReference type="PRINTS" id="PR01185">
    <property type="entry name" value="INTEGRINA"/>
</dbReference>
<evidence type="ECO:0000256" key="2">
    <source>
        <dbReference type="ARBA" id="ARBA00023180"/>
    </source>
</evidence>
<proteinExistence type="predicted"/>
<accession>A0A381UQZ6</accession>
<dbReference type="EMBL" id="UINC01006885">
    <property type="protein sequence ID" value="SVA30201.1"/>
    <property type="molecule type" value="Genomic_DNA"/>
</dbReference>
<organism evidence="4">
    <name type="scientific">marine metagenome</name>
    <dbReference type="NCBI Taxonomy" id="408172"/>
    <lineage>
        <taxon>unclassified sequences</taxon>
        <taxon>metagenomes</taxon>
        <taxon>ecological metagenomes</taxon>
    </lineage>
</organism>
<keyword evidence="2" id="KW-0325">Glycoprotein</keyword>
<dbReference type="PANTHER" id="PTHR44103">
    <property type="entry name" value="PROPROTEIN CONVERTASE P"/>
    <property type="match status" value="1"/>
</dbReference>
<dbReference type="GO" id="GO:0008305">
    <property type="term" value="C:integrin complex"/>
    <property type="evidence" value="ECO:0007669"/>
    <property type="project" value="InterPro"/>
</dbReference>
<dbReference type="InterPro" id="IPR028994">
    <property type="entry name" value="Integrin_alpha_N"/>
</dbReference>
<name>A0A381UQZ6_9ZZZZ</name>
<evidence type="ECO:0000313" key="4">
    <source>
        <dbReference type="EMBL" id="SVA30201.1"/>
    </source>
</evidence>
<reference evidence="4" key="1">
    <citation type="submission" date="2018-05" db="EMBL/GenBank/DDBJ databases">
        <authorList>
            <person name="Lanie J.A."/>
            <person name="Ng W.-L."/>
            <person name="Kazmierczak K.M."/>
            <person name="Andrzejewski T.M."/>
            <person name="Davidsen T.M."/>
            <person name="Wayne K.J."/>
            <person name="Tettelin H."/>
            <person name="Glass J.I."/>
            <person name="Rusch D."/>
            <person name="Podicherti R."/>
            <person name="Tsui H.-C.T."/>
            <person name="Winkler M.E."/>
        </authorList>
    </citation>
    <scope>NUCLEOTIDE SEQUENCE</scope>
</reference>
<dbReference type="SUPFAM" id="SSF69318">
    <property type="entry name" value="Integrin alpha N-terminal domain"/>
    <property type="match status" value="2"/>
</dbReference>
<dbReference type="Pfam" id="PF18962">
    <property type="entry name" value="Por_Secre_tail"/>
    <property type="match status" value="1"/>
</dbReference>
<gene>
    <name evidence="4" type="ORF">METZ01_LOCUS83055</name>
</gene>
<dbReference type="NCBIfam" id="TIGR04183">
    <property type="entry name" value="Por_Secre_tail"/>
    <property type="match status" value="1"/>
</dbReference>
<dbReference type="AlphaFoldDB" id="A0A381UQZ6"/>
<dbReference type="Gene3D" id="2.130.10.130">
    <property type="entry name" value="Integrin alpha, N-terminal"/>
    <property type="match status" value="2"/>
</dbReference>
<evidence type="ECO:0000256" key="1">
    <source>
        <dbReference type="ARBA" id="ARBA00022729"/>
    </source>
</evidence>
<dbReference type="InterPro" id="IPR000413">
    <property type="entry name" value="Integrin_alpha"/>
</dbReference>
<sequence length="972" mass="108555">MFQYILIILFFPIGLKANEVFSFADEFPQVIINDEQISNAFTGGLNKPKIQWLDHDEDGDIDLFLSDMDGHIRYYENIGNSSEYNFILKYSHFQNIIPAGWFAFRDLNMDGDLDLATQNVSALWGSYSGIRLYTNINGEYQVETDTLFTISGDPMLSGVQSTPTFADIDNDGDYDFFTGSLSGTVTYYENTGIENGIPMYSLITEFWQELSIIGSRMEIDSTRHGASAITFIDLDGDSDLDLSWGDFFQPSLYIIWNIGTSENPEMDIDNIITQYPPLNPLQTSGQNMPTFADLDSDGDQDLFVAVLSGAYGTQYVDNFIYYMNIGSATNPFYQFETDNFFQSLDLYAGTVTELADMNGDGDLELFIGTEIDFSTSPFRGKIKYFENTGSIEEPIWQLTDEDFLGTNLGYNLVPCTGDLDNDGDQDILIGDYNGKIFYYERIGELPDESSYIFIEELNSIDLSGRSHPDLVDIDGDGDLDLFIGENWGVIHYYENNGTPENHSFTFVSDNFADIDVGEYSAPDFSDVDSDGDMDLFVGSQEGTIYFFRNVGADTNPIFQADSTLTIPYIGGSANFSTYYDSDSGEINLVAGVYSGGLYYLTMEQPDLPEITVPYNSGWNLVGVPMIVNSSLYSDVFPDAVPGTLYGFDGTYISGDEMVLGEGYWVFFDESGSQTVLGESVDSLTISLVSGWNLISGISFTMNINNVIDPGDIIIPGTLYGFSDSYIQATDLEPGKGYWLNANSSGEIILSGLDLSARKINFHPSEHLNTLTLNNTILYFGADVPQEEMIYYSLPPKPIAPAKDIRFFGDTKLCNSDECVIERMNNRQKLVFEYDIKNDDVWEIVDEIGTVLFLITPDKCLDTQVLELSSKSGTIILRKNLSSKIPTEFFLYPTHPNPFNPVTTIRYSTKKDSHLSLRIYDIAGTLVETLVKESISSGDHTIQWNAEGMASGVYFIKLQTSRNVHTQKIILLK</sequence>
<dbReference type="Pfam" id="PF13517">
    <property type="entry name" value="FG-GAP_3"/>
    <property type="match status" value="2"/>
</dbReference>
<dbReference type="PANTHER" id="PTHR44103:SF1">
    <property type="entry name" value="PROPROTEIN CONVERTASE P"/>
    <property type="match status" value="1"/>
</dbReference>
<protein>
    <recommendedName>
        <fullName evidence="3">Secretion system C-terminal sorting domain-containing protein</fullName>
    </recommendedName>
</protein>
<dbReference type="GO" id="GO:0007155">
    <property type="term" value="P:cell adhesion"/>
    <property type="evidence" value="ECO:0007669"/>
    <property type="project" value="InterPro"/>
</dbReference>
<feature type="domain" description="Secretion system C-terminal sorting" evidence="3">
    <location>
        <begin position="895"/>
        <end position="969"/>
    </location>
</feature>
<keyword evidence="1" id="KW-0732">Signal</keyword>
<dbReference type="InterPro" id="IPR026444">
    <property type="entry name" value="Secre_tail"/>
</dbReference>
<evidence type="ECO:0000259" key="3">
    <source>
        <dbReference type="Pfam" id="PF18962"/>
    </source>
</evidence>
<dbReference type="InterPro" id="IPR013517">
    <property type="entry name" value="FG-GAP"/>
</dbReference>
<dbReference type="Gene3D" id="2.60.40.4070">
    <property type="match status" value="1"/>
</dbReference>